<protein>
    <submittedName>
        <fullName evidence="1">Uncharacterized protein</fullName>
    </submittedName>
</protein>
<name>A0A249PJJ6_9HYPH</name>
<keyword evidence="1" id="KW-0614">Plasmid</keyword>
<dbReference type="EMBL" id="CP023068">
    <property type="protein sequence ID" value="ASY66120.1"/>
    <property type="molecule type" value="Genomic_DNA"/>
</dbReference>
<geneLocation type="plasmid" evidence="2">
    <name>psj05684b</name>
</geneLocation>
<sequence length="113" mass="12685">MALGQLLGSQRRTEIGIALAHDRYGIVAHAVADPVVRRSADRLVPDRCCTIRPDPLQEPANLTRAQAQDMRRRNNRHPAVDDLRQNLNPLQIAFAHRNQSHPQSPTSLKTRGE</sequence>
<keyword evidence="2" id="KW-1185">Reference proteome</keyword>
<accession>A0A249PJJ6</accession>
<proteinExistence type="predicted"/>
<dbReference type="AlphaFoldDB" id="A0A249PJJ6"/>
<dbReference type="KEGG" id="esj:SJ05684_b51380"/>
<evidence type="ECO:0000313" key="1">
    <source>
        <dbReference type="EMBL" id="ASY66120.1"/>
    </source>
</evidence>
<gene>
    <name evidence="1" type="ORF">SJ05684_b51380</name>
</gene>
<evidence type="ECO:0000313" key="2">
    <source>
        <dbReference type="Proteomes" id="UP000217211"/>
    </source>
</evidence>
<dbReference type="Proteomes" id="UP000217211">
    <property type="component" value="Plasmid pSJ05684b"/>
</dbReference>
<organism evidence="1 2">
    <name type="scientific">Sinorhizobium sojae CCBAU 05684</name>
    <dbReference type="NCBI Taxonomy" id="716928"/>
    <lineage>
        <taxon>Bacteria</taxon>
        <taxon>Pseudomonadati</taxon>
        <taxon>Pseudomonadota</taxon>
        <taxon>Alphaproteobacteria</taxon>
        <taxon>Hyphomicrobiales</taxon>
        <taxon>Rhizobiaceae</taxon>
        <taxon>Sinorhizobium/Ensifer group</taxon>
        <taxon>Sinorhizobium</taxon>
    </lineage>
</organism>
<reference evidence="1 2" key="1">
    <citation type="submission" date="2017-08" db="EMBL/GenBank/DDBJ databases">
        <title>Multipartite genome sequences of Sinorhizobium species nodulating soybeans.</title>
        <authorList>
            <person name="Tian C.F."/>
        </authorList>
    </citation>
    <scope>NUCLEOTIDE SEQUENCE [LARGE SCALE GENOMIC DNA]</scope>
    <source>
        <strain evidence="1 2">CCBAU 05684</strain>
        <plasmid evidence="2">psj05684b</plasmid>
    </source>
</reference>